<reference evidence="2 3" key="2">
    <citation type="submission" date="2013-09" db="EMBL/GenBank/DDBJ databases">
        <title>Whole genome comparison of six Crocosphaera watsonii strains with differing phenotypes.</title>
        <authorList>
            <person name="Bench S.R."/>
            <person name="Heller P."/>
            <person name="Frank I."/>
            <person name="Arciniega M."/>
            <person name="Shilova I.N."/>
            <person name="Zehr J.P."/>
        </authorList>
    </citation>
    <scope>NUCLEOTIDE SEQUENCE [LARGE SCALE GENOMIC DNA]</scope>
    <source>
        <strain evidence="2 3">WH 0401</strain>
    </source>
</reference>
<evidence type="ECO:0000313" key="2">
    <source>
        <dbReference type="EMBL" id="CCQ64020.1"/>
    </source>
</evidence>
<feature type="transmembrane region" description="Helical" evidence="1">
    <location>
        <begin position="23"/>
        <end position="45"/>
    </location>
</feature>
<organism evidence="2 3">
    <name type="scientific">Crocosphaera watsonii WH 0401</name>
    <dbReference type="NCBI Taxonomy" id="555881"/>
    <lineage>
        <taxon>Bacteria</taxon>
        <taxon>Bacillati</taxon>
        <taxon>Cyanobacteriota</taxon>
        <taxon>Cyanophyceae</taxon>
        <taxon>Oscillatoriophycideae</taxon>
        <taxon>Chroococcales</taxon>
        <taxon>Aphanothecaceae</taxon>
        <taxon>Crocosphaera</taxon>
    </lineage>
</organism>
<dbReference type="AlphaFoldDB" id="T2JFG9"/>
<keyword evidence="1" id="KW-1133">Transmembrane helix</keyword>
<evidence type="ECO:0000313" key="3">
    <source>
        <dbReference type="Proteomes" id="UP000018198"/>
    </source>
</evidence>
<accession>T2JFG9</accession>
<protein>
    <submittedName>
        <fullName evidence="2">Uncharacterized protein</fullName>
    </submittedName>
</protein>
<comment type="caution">
    <text evidence="2">The sequence shown here is derived from an EMBL/GenBank/DDBJ whole genome shotgun (WGS) entry which is preliminary data.</text>
</comment>
<sequence>MTHYNNASSQSSYPLSKLSFSRLQVLATLSSTYFAICQISYQYFLKSFHNL</sequence>
<proteinExistence type="predicted"/>
<reference evidence="2 3" key="1">
    <citation type="submission" date="2013-01" db="EMBL/GenBank/DDBJ databases">
        <authorList>
            <person name="Bench S."/>
        </authorList>
    </citation>
    <scope>NUCLEOTIDE SEQUENCE [LARGE SCALE GENOMIC DNA]</scope>
    <source>
        <strain evidence="2 3">WH 0401</strain>
    </source>
</reference>
<dbReference type="EMBL" id="CAQM01000805">
    <property type="protein sequence ID" value="CCQ64020.1"/>
    <property type="molecule type" value="Genomic_DNA"/>
</dbReference>
<keyword evidence="1" id="KW-0812">Transmembrane</keyword>
<evidence type="ECO:0000256" key="1">
    <source>
        <dbReference type="SAM" id="Phobius"/>
    </source>
</evidence>
<dbReference type="Proteomes" id="UP000018198">
    <property type="component" value="Unassembled WGS sequence"/>
</dbReference>
<gene>
    <name evidence="2" type="ORF">CWATWH0401_4931</name>
</gene>
<name>T2JFG9_CROWT</name>
<keyword evidence="1" id="KW-0472">Membrane</keyword>